<reference evidence="1" key="1">
    <citation type="submission" date="2018-02" db="EMBL/GenBank/DDBJ databases">
        <title>Rhizophora mucronata_Transcriptome.</title>
        <authorList>
            <person name="Meera S.P."/>
            <person name="Sreeshan A."/>
            <person name="Augustine A."/>
        </authorList>
    </citation>
    <scope>NUCLEOTIDE SEQUENCE</scope>
    <source>
        <tissue evidence="1">Leaf</tissue>
    </source>
</reference>
<dbReference type="AlphaFoldDB" id="A0A2P2KZ34"/>
<dbReference type="EMBL" id="GGEC01030498">
    <property type="protein sequence ID" value="MBX10982.1"/>
    <property type="molecule type" value="Transcribed_RNA"/>
</dbReference>
<name>A0A2P2KZ34_RHIMU</name>
<proteinExistence type="predicted"/>
<sequence>MLGISLDQAVFDSASSLYYQVSLGNLIYHNRSFCSCILAFRS</sequence>
<evidence type="ECO:0000313" key="1">
    <source>
        <dbReference type="EMBL" id="MBX10982.1"/>
    </source>
</evidence>
<protein>
    <submittedName>
        <fullName evidence="1">Uncharacterized protein</fullName>
    </submittedName>
</protein>
<accession>A0A2P2KZ34</accession>
<organism evidence="1">
    <name type="scientific">Rhizophora mucronata</name>
    <name type="common">Asiatic mangrove</name>
    <dbReference type="NCBI Taxonomy" id="61149"/>
    <lineage>
        <taxon>Eukaryota</taxon>
        <taxon>Viridiplantae</taxon>
        <taxon>Streptophyta</taxon>
        <taxon>Embryophyta</taxon>
        <taxon>Tracheophyta</taxon>
        <taxon>Spermatophyta</taxon>
        <taxon>Magnoliopsida</taxon>
        <taxon>eudicotyledons</taxon>
        <taxon>Gunneridae</taxon>
        <taxon>Pentapetalae</taxon>
        <taxon>rosids</taxon>
        <taxon>fabids</taxon>
        <taxon>Malpighiales</taxon>
        <taxon>Rhizophoraceae</taxon>
        <taxon>Rhizophora</taxon>
    </lineage>
</organism>